<dbReference type="GeneID" id="28492100"/>
<feature type="domain" description="S-layer protein outer" evidence="2">
    <location>
        <begin position="29"/>
        <end position="613"/>
    </location>
</feature>
<proteinExistence type="predicted"/>
<dbReference type="OrthoDB" id="92388at2157"/>
<dbReference type="InterPro" id="IPR022651">
    <property type="entry name" value="S_layer_C"/>
</dbReference>
<dbReference type="EMBL" id="CP010835">
    <property type="protein sequence ID" value="AMM54715.1"/>
    <property type="molecule type" value="Genomic_DNA"/>
</dbReference>
<evidence type="ECO:0000259" key="2">
    <source>
        <dbReference type="Pfam" id="PF05124"/>
    </source>
</evidence>
<organism evidence="3 4">
    <name type="scientific">Pyrococcus kukulkanii</name>
    <dbReference type="NCBI Taxonomy" id="1609559"/>
    <lineage>
        <taxon>Archaea</taxon>
        <taxon>Methanobacteriati</taxon>
        <taxon>Methanobacteriota</taxon>
        <taxon>Thermococci</taxon>
        <taxon>Thermococcales</taxon>
        <taxon>Thermococcaceae</taxon>
        <taxon>Pyrococcus</taxon>
    </lineage>
</organism>
<dbReference type="AlphaFoldDB" id="A0A127BBZ3"/>
<evidence type="ECO:0000259" key="1">
    <source>
        <dbReference type="Pfam" id="PF05123"/>
    </source>
</evidence>
<name>A0A127BBZ3_9EURY</name>
<dbReference type="Proteomes" id="UP000070587">
    <property type="component" value="Chromosome"/>
</dbReference>
<dbReference type="NCBIfam" id="TIGR01564">
    <property type="entry name" value="S_layer_MJ"/>
    <property type="match status" value="1"/>
</dbReference>
<dbReference type="RefSeq" id="WP_068323999.1">
    <property type="nucleotide sequence ID" value="NZ_CP010835.1"/>
</dbReference>
<sequence>MKVKKIAALAVGAAVAGATLGIASAQVQVPEIPKEFFVKDGQPNVKIVVGSEGAAMDVVSAADIAAAIGSLLYTEKDIKVEDVSVVVKKDITEPLGKIPVFNNYDTNSAHLYTEDMNLTDVEAWWNGAAFSATFDNSVWADALYNASEDTGNYLKMRVDNVAMLDDTELSAALQLSGIRLVGINETEEKDIEDFKDFKVEVPEVVANISFVIYNYTIEGPTTTDKITKESTTPTDNLITNLVLDNSTLGVYYPEYDGYTIISESVVDDTGVTDGTTLKILDKEFPIIKVGEDVVNGKTCDDCFTYGKDWGEDYYNRGQTAEFDGYKVTVLDIDAYKDKALLKVVSPSGDEETVSLALEGTESVVLFGGGIRIQLLDTFVGVAGTTSVKLHVWTDLKVFKSGDEVVSGWVAEFKVEDGAIKWLALKNKESLSGDTVKLFDTYVVDYKSTIYGPKKRSDDKKAYAMEAYVYIEPAERQYDVETVSLGDEISDTGYKVEDIKVEFSPTKAYIANKITEPITVLDTEVMEQGLENVKSNLILVGGPVVNKVTAALAEDLGVPADYEGWKEKYGTGAESGQVIYKPECSKIGGYGVVLVAGTDREGTRAAAEALLEYISKL</sequence>
<dbReference type="InterPro" id="IPR022650">
    <property type="entry name" value="S_layer_central"/>
</dbReference>
<feature type="domain" description="S-layer protein central" evidence="1">
    <location>
        <begin position="121"/>
        <end position="500"/>
    </location>
</feature>
<reference evidence="3 4" key="2">
    <citation type="journal article" date="2016" name="Int. J. Syst. Evol. Microbiol.">
        <title>Pyrococcus kukulkanii sp. nov., a hyperthermophilic, piezophilic archaeon isolated from a deep-sea hydrothermal vent.</title>
        <authorList>
            <person name="Callac N."/>
            <person name="Oger P."/>
            <person name="Lesongeur F."/>
            <person name="Rattray J.E."/>
            <person name="Vannier P."/>
            <person name="Michoud G."/>
            <person name="Beauverger M."/>
            <person name="Gayet N."/>
            <person name="Rouxel O."/>
            <person name="Jebbar M."/>
            <person name="Godfroy A."/>
        </authorList>
    </citation>
    <scope>NUCLEOTIDE SEQUENCE [LARGE SCALE GENOMIC DNA]</scope>
    <source>
        <strain evidence="3 4">NCB100</strain>
    </source>
</reference>
<accession>A0A127BBZ3</accession>
<evidence type="ECO:0000313" key="3">
    <source>
        <dbReference type="EMBL" id="AMM54715.1"/>
    </source>
</evidence>
<dbReference type="InterPro" id="IPR006454">
    <property type="entry name" value="S_layer_MJ"/>
</dbReference>
<dbReference type="Pfam" id="PF05124">
    <property type="entry name" value="S_layer_C"/>
    <property type="match status" value="1"/>
</dbReference>
<gene>
    <name evidence="3" type="ORF">TQ32_09640</name>
</gene>
<reference evidence="4" key="1">
    <citation type="submission" date="2015-02" db="EMBL/GenBank/DDBJ databases">
        <title>Pyrococcus kukulkanii sp. nov., a novel hyperthermophilic archaeon isolated from a deep-sea hydrothermal vent at the Guaymas Basin.</title>
        <authorList>
            <person name="Oger P.M."/>
            <person name="Callac N."/>
            <person name="Jebbar M."/>
            <person name="Godfroy A."/>
        </authorList>
    </citation>
    <scope>NUCLEOTIDE SEQUENCE [LARGE SCALE GENOMIC DNA]</scope>
    <source>
        <strain evidence="4">NCB100</strain>
    </source>
</reference>
<dbReference type="STRING" id="1609559.TQ32_09640"/>
<dbReference type="KEGG" id="pyc:TQ32_09640"/>
<evidence type="ECO:0000313" key="4">
    <source>
        <dbReference type="Proteomes" id="UP000070587"/>
    </source>
</evidence>
<protein>
    <submittedName>
        <fullName evidence="3">ATPase</fullName>
    </submittedName>
</protein>
<dbReference type="Pfam" id="PF05123">
    <property type="entry name" value="S_layer_N"/>
    <property type="match status" value="1"/>
</dbReference>
<dbReference type="PATRIC" id="fig|1609559.3.peg.1992"/>